<dbReference type="CDD" id="cd11524">
    <property type="entry name" value="SYLF"/>
    <property type="match status" value="1"/>
</dbReference>
<dbReference type="PANTHER" id="PTHR15629:SF8">
    <property type="entry name" value="DUF500 DOMAIN PROTEIN (AFU_ORTHOLOGUE AFUA_5G07310)"/>
    <property type="match status" value="1"/>
</dbReference>
<dbReference type="OrthoDB" id="10255128at2759"/>
<feature type="domain" description="Ysc84 actin-binding" evidence="1">
    <location>
        <begin position="80"/>
        <end position="210"/>
    </location>
</feature>
<organism evidence="2 3">
    <name type="scientific">Neonectria ditissima</name>
    <dbReference type="NCBI Taxonomy" id="78410"/>
    <lineage>
        <taxon>Eukaryota</taxon>
        <taxon>Fungi</taxon>
        <taxon>Dikarya</taxon>
        <taxon>Ascomycota</taxon>
        <taxon>Pezizomycotina</taxon>
        <taxon>Sordariomycetes</taxon>
        <taxon>Hypocreomycetidae</taxon>
        <taxon>Hypocreales</taxon>
        <taxon>Nectriaceae</taxon>
        <taxon>Neonectria</taxon>
    </lineage>
</organism>
<reference evidence="2 3" key="1">
    <citation type="submission" date="2015-09" db="EMBL/GenBank/DDBJ databases">
        <title>Draft genome of a European isolate of the apple canker pathogen Neonectria ditissima.</title>
        <authorList>
            <person name="Gomez-Cortecero A."/>
            <person name="Harrison R.J."/>
            <person name="Armitage A.D."/>
        </authorList>
    </citation>
    <scope>NUCLEOTIDE SEQUENCE [LARGE SCALE GENOMIC DNA]</scope>
    <source>
        <strain evidence="2 3">R09/05</strain>
    </source>
</reference>
<evidence type="ECO:0000313" key="3">
    <source>
        <dbReference type="Proteomes" id="UP000050424"/>
    </source>
</evidence>
<comment type="caution">
    <text evidence="2">The sequence shown here is derived from an EMBL/GenBank/DDBJ whole genome shotgun (WGS) entry which is preliminary data.</text>
</comment>
<proteinExistence type="predicted"/>
<evidence type="ECO:0000259" key="1">
    <source>
        <dbReference type="Pfam" id="PF04366"/>
    </source>
</evidence>
<dbReference type="Proteomes" id="UP000050424">
    <property type="component" value="Unassembled WGS sequence"/>
</dbReference>
<accession>A0A0P7B3S9</accession>
<dbReference type="GO" id="GO:0035091">
    <property type="term" value="F:phosphatidylinositol binding"/>
    <property type="evidence" value="ECO:0007669"/>
    <property type="project" value="TreeGrafter"/>
</dbReference>
<keyword evidence="3" id="KW-1185">Reference proteome</keyword>
<gene>
    <name evidence="2" type="ORF">AK830_g12204</name>
</gene>
<evidence type="ECO:0000313" key="2">
    <source>
        <dbReference type="EMBL" id="KPM34370.1"/>
    </source>
</evidence>
<protein>
    <recommendedName>
        <fullName evidence="1">Ysc84 actin-binding domain-containing protein</fullName>
    </recommendedName>
</protein>
<dbReference type="AlphaFoldDB" id="A0A0P7B3S9"/>
<name>A0A0P7B3S9_9HYPO</name>
<dbReference type="InterPro" id="IPR051702">
    <property type="entry name" value="SH3_domain_YSC84-like"/>
</dbReference>
<sequence length="234" mass="24238">MGLFKASSVADDCDKAARIIKSFVDKKKIPAEAIANAKGLAIFTGFRAGMYLAGAGGSGVVVARLPDGTWSPPSAFSVRSGGIGLVYGVDVYDCVCVLNTQTAVDAYMSSEMSLGGALALAAGPMTMNGSSASSGKDEVKPVWTYTKSRGLYGGLTVDGTVIKEKPDLNAEFYGAKVGPAQILRGDVQAQDGLDRWPAGAKQLTEVLKMAEGKGADVHVLQDIGNEPTPGDLQE</sequence>
<dbReference type="PANTHER" id="PTHR15629">
    <property type="entry name" value="SH3YL1 PROTEIN"/>
    <property type="match status" value="1"/>
</dbReference>
<dbReference type="InterPro" id="IPR007461">
    <property type="entry name" value="Ysc84_actin-binding"/>
</dbReference>
<dbReference type="Pfam" id="PF04366">
    <property type="entry name" value="Ysc84"/>
    <property type="match status" value="1"/>
</dbReference>
<dbReference type="EMBL" id="LKCW01000348">
    <property type="protein sequence ID" value="KPM34370.1"/>
    <property type="molecule type" value="Genomic_DNA"/>
</dbReference>
<dbReference type="STRING" id="78410.A0A0P7B3S9"/>